<keyword evidence="5" id="KW-1185">Reference proteome</keyword>
<dbReference type="Pfam" id="PF01190">
    <property type="entry name" value="Pollen_Ole_e_1"/>
    <property type="match status" value="1"/>
</dbReference>
<keyword evidence="3" id="KW-0732">Signal</keyword>
<dbReference type="PANTHER" id="PTHR31614">
    <property type="entry name" value="PROTEIN DOWNSTREAM OF FLC-RELATED"/>
    <property type="match status" value="1"/>
</dbReference>
<evidence type="ECO:0000313" key="4">
    <source>
        <dbReference type="EMBL" id="PIA42230.1"/>
    </source>
</evidence>
<dbReference type="AlphaFoldDB" id="A0A2G5DFC6"/>
<keyword evidence="2" id="KW-1015">Disulfide bond</keyword>
<evidence type="ECO:0000256" key="2">
    <source>
        <dbReference type="ARBA" id="ARBA00023157"/>
    </source>
</evidence>
<feature type="chain" id="PRO_5013639984" evidence="3">
    <location>
        <begin position="23"/>
        <end position="162"/>
    </location>
</feature>
<dbReference type="Proteomes" id="UP000230069">
    <property type="component" value="Unassembled WGS sequence"/>
</dbReference>
<evidence type="ECO:0000313" key="5">
    <source>
        <dbReference type="Proteomes" id="UP000230069"/>
    </source>
</evidence>
<sequence>MAKLVALIASLCFLSFLGAVYCKIEVRGEVYCDTCRVLFPTTVSTPAKNAEVLLECRDRENENNRTLSQSTTDIDGNGRYAIEVDGDHEDEICEVRLVQSLDTECNQIIPGLDRARVLISDNSGIASNVRYANPLGFIKAVPLPECAEVLIKTYGLLPTAHI</sequence>
<dbReference type="InParanoid" id="A0A2G5DFC6"/>
<reference evidence="4 5" key="1">
    <citation type="submission" date="2017-09" db="EMBL/GenBank/DDBJ databases">
        <title>WGS assembly of Aquilegia coerulea Goldsmith.</title>
        <authorList>
            <person name="Hodges S."/>
            <person name="Kramer E."/>
            <person name="Nordborg M."/>
            <person name="Tomkins J."/>
            <person name="Borevitz J."/>
            <person name="Derieg N."/>
            <person name="Yan J."/>
            <person name="Mihaltcheva S."/>
            <person name="Hayes R.D."/>
            <person name="Rokhsar D."/>
        </authorList>
    </citation>
    <scope>NUCLEOTIDE SEQUENCE [LARGE SCALE GENOMIC DNA]</scope>
    <source>
        <strain evidence="5">cv. Goldsmith</strain>
    </source>
</reference>
<name>A0A2G5DFC6_AQUCA</name>
<dbReference type="EMBL" id="KZ305038">
    <property type="protein sequence ID" value="PIA42230.1"/>
    <property type="molecule type" value="Genomic_DNA"/>
</dbReference>
<accession>A0A2G5DFC6</accession>
<evidence type="ECO:0000256" key="1">
    <source>
        <dbReference type="ARBA" id="ARBA00010049"/>
    </source>
</evidence>
<proteinExistence type="inferred from homology"/>
<comment type="similarity">
    <text evidence="1">Belongs to the Ole e I family.</text>
</comment>
<evidence type="ECO:0000256" key="3">
    <source>
        <dbReference type="SAM" id="SignalP"/>
    </source>
</evidence>
<dbReference type="InterPro" id="IPR006041">
    <property type="entry name" value="Pollen_Ole_e1_allergen"/>
</dbReference>
<dbReference type="PANTHER" id="PTHR31614:SF2">
    <property type="entry name" value="F28N24.16 PROTEIN"/>
    <property type="match status" value="1"/>
</dbReference>
<gene>
    <name evidence="4" type="ORF">AQUCO_02100242v1</name>
</gene>
<dbReference type="OrthoDB" id="1888725at2759"/>
<organism evidence="4 5">
    <name type="scientific">Aquilegia coerulea</name>
    <name type="common">Rocky mountain columbine</name>
    <dbReference type="NCBI Taxonomy" id="218851"/>
    <lineage>
        <taxon>Eukaryota</taxon>
        <taxon>Viridiplantae</taxon>
        <taxon>Streptophyta</taxon>
        <taxon>Embryophyta</taxon>
        <taxon>Tracheophyta</taxon>
        <taxon>Spermatophyta</taxon>
        <taxon>Magnoliopsida</taxon>
        <taxon>Ranunculales</taxon>
        <taxon>Ranunculaceae</taxon>
        <taxon>Thalictroideae</taxon>
        <taxon>Aquilegia</taxon>
    </lineage>
</organism>
<protein>
    <submittedName>
        <fullName evidence="4">Uncharacterized protein</fullName>
    </submittedName>
</protein>
<feature type="signal peptide" evidence="3">
    <location>
        <begin position="1"/>
        <end position="22"/>
    </location>
</feature>